<dbReference type="GeneID" id="39591639"/>
<dbReference type="RefSeq" id="XP_028477364.1">
    <property type="nucleotide sequence ID" value="XM_028622472.1"/>
</dbReference>
<gene>
    <name evidence="2" type="ORF">EHS24_007096</name>
</gene>
<sequence length="441" mass="49032">MASGDLPHMNPERQLAQVASDNRPPKQPAASPSTPATPSQSVLQMPEMVAHVLDNLSLHELQACLGVSQAFRATALPRFYRRILLPIADDTPGRSDIERLTTAVELHHQAHTDCAATHPLNFQRLHTVIFHKDEVDEHPGQGPARHNYGIPIDFGHYSCSEPNCLSRDLSPKRVVVRPWMTAGKEKRVFFVPPAPVDTVIHIRRPGPYGYRRDLCCPTSPRHITVVILPSFFGQFKSFSVDGSRQSHTGSKNGDNDSLIGECIAPYVLEYPENSLTIVGLEEANPFASELHWSERHLRATEEADSLRAYLNRLMDGMGGRPGAWDRSATWDDASRRRRQATVHVRTLRDYFESGEWGEELSWQVVGSWLNAYCAREAEDAAATATQGRCGPPQAPTTTLTLMTDIAQKSAPTRRFGFGHNPSRSVDTGLSLPRLPPYRDIG</sequence>
<feature type="region of interest" description="Disordered" evidence="1">
    <location>
        <begin position="1"/>
        <end position="41"/>
    </location>
</feature>
<reference evidence="2 3" key="1">
    <citation type="submission" date="2018-11" db="EMBL/GenBank/DDBJ databases">
        <title>Genome sequence of Apiotrichum porosum DSM 27194.</title>
        <authorList>
            <person name="Aliyu H."/>
            <person name="Gorte O."/>
            <person name="Ochsenreither K."/>
        </authorList>
    </citation>
    <scope>NUCLEOTIDE SEQUENCE [LARGE SCALE GENOMIC DNA]</scope>
    <source>
        <strain evidence="2 3">DSM 27194</strain>
    </source>
</reference>
<evidence type="ECO:0000313" key="2">
    <source>
        <dbReference type="EMBL" id="RSH83412.1"/>
    </source>
</evidence>
<dbReference type="Proteomes" id="UP000279236">
    <property type="component" value="Unassembled WGS sequence"/>
</dbReference>
<feature type="compositionally biased region" description="Low complexity" evidence="1">
    <location>
        <begin position="28"/>
        <end position="41"/>
    </location>
</feature>
<dbReference type="OrthoDB" id="10661968at2759"/>
<organism evidence="2 3">
    <name type="scientific">Apiotrichum porosum</name>
    <dbReference type="NCBI Taxonomy" id="105984"/>
    <lineage>
        <taxon>Eukaryota</taxon>
        <taxon>Fungi</taxon>
        <taxon>Dikarya</taxon>
        <taxon>Basidiomycota</taxon>
        <taxon>Agaricomycotina</taxon>
        <taxon>Tremellomycetes</taxon>
        <taxon>Trichosporonales</taxon>
        <taxon>Trichosporonaceae</taxon>
        <taxon>Apiotrichum</taxon>
    </lineage>
</organism>
<evidence type="ECO:0000256" key="1">
    <source>
        <dbReference type="SAM" id="MobiDB-lite"/>
    </source>
</evidence>
<evidence type="ECO:0008006" key="4">
    <source>
        <dbReference type="Google" id="ProtNLM"/>
    </source>
</evidence>
<name>A0A427XX58_9TREE</name>
<comment type="caution">
    <text evidence="2">The sequence shown here is derived from an EMBL/GenBank/DDBJ whole genome shotgun (WGS) entry which is preliminary data.</text>
</comment>
<dbReference type="EMBL" id="RSCE01000004">
    <property type="protein sequence ID" value="RSH83412.1"/>
    <property type="molecule type" value="Genomic_DNA"/>
</dbReference>
<protein>
    <recommendedName>
        <fullName evidence="4">F-box domain-containing protein</fullName>
    </recommendedName>
</protein>
<feature type="region of interest" description="Disordered" evidence="1">
    <location>
        <begin position="412"/>
        <end position="441"/>
    </location>
</feature>
<keyword evidence="3" id="KW-1185">Reference proteome</keyword>
<dbReference type="AlphaFoldDB" id="A0A427XX58"/>
<accession>A0A427XX58</accession>
<evidence type="ECO:0000313" key="3">
    <source>
        <dbReference type="Proteomes" id="UP000279236"/>
    </source>
</evidence>
<proteinExistence type="predicted"/>